<protein>
    <submittedName>
        <fullName evidence="5">Restriction modification system DNA specificity subunit</fullName>
    </submittedName>
</protein>
<accession>A0AB38HC85</accession>
<evidence type="ECO:0000259" key="4">
    <source>
        <dbReference type="Pfam" id="PF01420"/>
    </source>
</evidence>
<dbReference type="Pfam" id="PF01420">
    <property type="entry name" value="Methylase_S"/>
    <property type="match status" value="2"/>
</dbReference>
<dbReference type="REBASE" id="431921">
    <property type="entry name" value="S1.Hha8540ORF2307P"/>
</dbReference>
<keyword evidence="3" id="KW-0238">DNA-binding</keyword>
<dbReference type="RefSeq" id="WP_115073636.1">
    <property type="nucleotide sequence ID" value="NZ_UGHJ01000002.1"/>
</dbReference>
<gene>
    <name evidence="5" type="primary">hsdS_6</name>
    <name evidence="5" type="ORF">NCTC8540_02308</name>
</gene>
<proteinExistence type="inferred from homology"/>
<evidence type="ECO:0000313" key="6">
    <source>
        <dbReference type="Proteomes" id="UP000254496"/>
    </source>
</evidence>
<sequence>MKAQQLKNAILQLAIQGKLVPQDPNDEPASVLLEKIKQEKEKLIAEGKIKKSKKASDNPPYPNECEFPFEIPESWVWVNICDVANLINGDRGKNYPSKDKLYNFGIPFISAVNLEQDTVSENKLLYLSEQQYKLLGSGKLRKNDIIFCLRGSLGKCAVYPFETGAIASSLAILRLYNLGKVNLDFFYFYINSSLIKDEINKYNNGTAQPNLSAGNLGKFLFPLPPLSEQKRIVAKIEELLPFIEQYAKKEQELTALHQEFPERLKKSILQAAIQGKLTEQNSNDEPTVELVKRIQAEKERLILEKKIKKPKQHSEIIVRDNSHYEIVDGVERCIDDEIPFEIPESWCWVKLNQLGEIVGGGTPKTDNDTNWSNGNIAWITPADMKNVKGKYISHGERYITLEGLNSSSTRMLSASSIVYSSRAPIGYIAITNNTLCTNQGFKSIDLYNKSIVDYLYYGLIYFTPLIQSRASGTTFKEISGADLGKILIPIPPLSEQKRIVAKIEQLFLSLENLG</sequence>
<comment type="similarity">
    <text evidence="1">Belongs to the type-I restriction system S methylase family.</text>
</comment>
<dbReference type="PANTHER" id="PTHR43140:SF1">
    <property type="entry name" value="TYPE I RESTRICTION ENZYME ECOKI SPECIFICITY SUBUNIT"/>
    <property type="match status" value="1"/>
</dbReference>
<evidence type="ECO:0000256" key="3">
    <source>
        <dbReference type="ARBA" id="ARBA00023125"/>
    </source>
</evidence>
<evidence type="ECO:0000256" key="1">
    <source>
        <dbReference type="ARBA" id="ARBA00010923"/>
    </source>
</evidence>
<dbReference type="AlphaFoldDB" id="A0AB38HC85"/>
<dbReference type="Gene3D" id="3.90.220.20">
    <property type="entry name" value="DNA methylase specificity domains"/>
    <property type="match status" value="2"/>
</dbReference>
<dbReference type="PANTHER" id="PTHR43140">
    <property type="entry name" value="TYPE-1 RESTRICTION ENZYME ECOKI SPECIFICITY PROTEIN"/>
    <property type="match status" value="1"/>
</dbReference>
<evidence type="ECO:0000256" key="2">
    <source>
        <dbReference type="ARBA" id="ARBA00022747"/>
    </source>
</evidence>
<comment type="caution">
    <text evidence="5">The sequence shown here is derived from an EMBL/GenBank/DDBJ whole genome shotgun (WGS) entry which is preliminary data.</text>
</comment>
<dbReference type="InterPro" id="IPR044946">
    <property type="entry name" value="Restrct_endonuc_typeI_TRD_sf"/>
</dbReference>
<dbReference type="SUPFAM" id="SSF116734">
    <property type="entry name" value="DNA methylase specificity domain"/>
    <property type="match status" value="2"/>
</dbReference>
<evidence type="ECO:0000313" key="5">
    <source>
        <dbReference type="EMBL" id="STO91802.1"/>
    </source>
</evidence>
<keyword evidence="2" id="KW-0680">Restriction system</keyword>
<dbReference type="Proteomes" id="UP000254496">
    <property type="component" value="Unassembled WGS sequence"/>
</dbReference>
<reference evidence="5 6" key="1">
    <citation type="submission" date="2018-06" db="EMBL/GenBank/DDBJ databases">
        <authorList>
            <consortium name="Pathogen Informatics"/>
            <person name="Doyle S."/>
        </authorList>
    </citation>
    <scope>NUCLEOTIDE SEQUENCE [LARGE SCALE GENOMIC DNA]</scope>
    <source>
        <strain evidence="5 6">NCTC8540</strain>
    </source>
</reference>
<dbReference type="InterPro" id="IPR051212">
    <property type="entry name" value="Type-I_RE_S_subunit"/>
</dbReference>
<dbReference type="CDD" id="cd17264">
    <property type="entry name" value="RMtype1_S_Eco3763I-TRD2-CR2_like"/>
    <property type="match status" value="1"/>
</dbReference>
<dbReference type="InterPro" id="IPR000055">
    <property type="entry name" value="Restrct_endonuc_typeI_TRD"/>
</dbReference>
<organism evidence="5 6">
    <name type="scientific">Canicola haemoglobinophilus</name>
    <dbReference type="NCBI Taxonomy" id="733"/>
    <lineage>
        <taxon>Bacteria</taxon>
        <taxon>Pseudomonadati</taxon>
        <taxon>Pseudomonadota</taxon>
        <taxon>Gammaproteobacteria</taxon>
        <taxon>Pasteurellales</taxon>
        <taxon>Pasteurellaceae</taxon>
        <taxon>Canicola</taxon>
    </lineage>
</organism>
<feature type="domain" description="Type I restriction modification DNA specificity" evidence="4">
    <location>
        <begin position="72"/>
        <end position="254"/>
    </location>
</feature>
<feature type="domain" description="Type I restriction modification DNA specificity" evidence="4">
    <location>
        <begin position="343"/>
        <end position="509"/>
    </location>
</feature>
<dbReference type="EMBL" id="UGHJ01000002">
    <property type="protein sequence ID" value="STO91802.1"/>
    <property type="molecule type" value="Genomic_DNA"/>
</dbReference>
<dbReference type="GO" id="GO:0003677">
    <property type="term" value="F:DNA binding"/>
    <property type="evidence" value="ECO:0007669"/>
    <property type="project" value="UniProtKB-KW"/>
</dbReference>
<dbReference type="GO" id="GO:0009307">
    <property type="term" value="P:DNA restriction-modification system"/>
    <property type="evidence" value="ECO:0007669"/>
    <property type="project" value="UniProtKB-KW"/>
</dbReference>
<name>A0AB38HC85_9PAST</name>
<dbReference type="CDD" id="cd17273">
    <property type="entry name" value="RMtype1_S_EcoJA69PI-TRD1-CR1_like"/>
    <property type="match status" value="1"/>
</dbReference>